<name>A0A9P4JWT8_9PLEO</name>
<evidence type="ECO:0000313" key="3">
    <source>
        <dbReference type="Proteomes" id="UP000799536"/>
    </source>
</evidence>
<accession>A0A9P4JWT8</accession>
<reference evidence="2" key="1">
    <citation type="journal article" date="2020" name="Stud. Mycol.">
        <title>101 Dothideomycetes genomes: a test case for predicting lifestyles and emergence of pathogens.</title>
        <authorList>
            <person name="Haridas S."/>
            <person name="Albert R."/>
            <person name="Binder M."/>
            <person name="Bloem J."/>
            <person name="Labutti K."/>
            <person name="Salamov A."/>
            <person name="Andreopoulos B."/>
            <person name="Baker S."/>
            <person name="Barry K."/>
            <person name="Bills G."/>
            <person name="Bluhm B."/>
            <person name="Cannon C."/>
            <person name="Castanera R."/>
            <person name="Culley D."/>
            <person name="Daum C."/>
            <person name="Ezra D."/>
            <person name="Gonzalez J."/>
            <person name="Henrissat B."/>
            <person name="Kuo A."/>
            <person name="Liang C."/>
            <person name="Lipzen A."/>
            <person name="Lutzoni F."/>
            <person name="Magnuson J."/>
            <person name="Mondo S."/>
            <person name="Nolan M."/>
            <person name="Ohm R."/>
            <person name="Pangilinan J."/>
            <person name="Park H.-J."/>
            <person name="Ramirez L."/>
            <person name="Alfaro M."/>
            <person name="Sun H."/>
            <person name="Tritt A."/>
            <person name="Yoshinaga Y."/>
            <person name="Zwiers L.-H."/>
            <person name="Turgeon B."/>
            <person name="Goodwin S."/>
            <person name="Spatafora J."/>
            <person name="Crous P."/>
            <person name="Grigoriev I."/>
        </authorList>
    </citation>
    <scope>NUCLEOTIDE SEQUENCE</scope>
    <source>
        <strain evidence="2">ATCC 74209</strain>
    </source>
</reference>
<dbReference type="EMBL" id="ML993872">
    <property type="protein sequence ID" value="KAF2204634.1"/>
    <property type="molecule type" value="Genomic_DNA"/>
</dbReference>
<keyword evidence="3" id="KW-1185">Reference proteome</keyword>
<gene>
    <name evidence="2" type="ORF">GQ43DRAFT_460618</name>
</gene>
<comment type="caution">
    <text evidence="2">The sequence shown here is derived from an EMBL/GenBank/DDBJ whole genome shotgun (WGS) entry which is preliminary data.</text>
</comment>
<dbReference type="OrthoDB" id="3791134at2759"/>
<proteinExistence type="predicted"/>
<dbReference type="AlphaFoldDB" id="A0A9P4JWT8"/>
<evidence type="ECO:0000313" key="2">
    <source>
        <dbReference type="EMBL" id="KAF2204634.1"/>
    </source>
</evidence>
<dbReference type="Proteomes" id="UP000799536">
    <property type="component" value="Unassembled WGS sequence"/>
</dbReference>
<evidence type="ECO:0000256" key="1">
    <source>
        <dbReference type="SAM" id="MobiDB-lite"/>
    </source>
</evidence>
<feature type="compositionally biased region" description="Polar residues" evidence="1">
    <location>
        <begin position="67"/>
        <end position="88"/>
    </location>
</feature>
<feature type="region of interest" description="Disordered" evidence="1">
    <location>
        <begin position="65"/>
        <end position="190"/>
    </location>
</feature>
<organism evidence="2 3">
    <name type="scientific">Delitschia confertaspora ATCC 74209</name>
    <dbReference type="NCBI Taxonomy" id="1513339"/>
    <lineage>
        <taxon>Eukaryota</taxon>
        <taxon>Fungi</taxon>
        <taxon>Dikarya</taxon>
        <taxon>Ascomycota</taxon>
        <taxon>Pezizomycotina</taxon>
        <taxon>Dothideomycetes</taxon>
        <taxon>Pleosporomycetidae</taxon>
        <taxon>Pleosporales</taxon>
        <taxon>Delitschiaceae</taxon>
        <taxon>Delitschia</taxon>
    </lineage>
</organism>
<feature type="compositionally biased region" description="Polar residues" evidence="1">
    <location>
        <begin position="138"/>
        <end position="147"/>
    </location>
</feature>
<sequence length="190" mass="18698">MAPNDSWLQRTTNAAAAGVGSFAGGIVTAVGNGIAGAGRGAGASVTTSSRHLADGVREYGNYIKDTTGASGARSSTATNPLGLSSTKQGARLQAGHTYSAPSNPLGLSGPKQGARKQITAKPSGRSPYGGPKSAYSGPRSTYGSAKSTYGAPRSTYGGAKSTYGGAKSTYGGAKSTYGGRPTSASNPLGL</sequence>
<protein>
    <submittedName>
        <fullName evidence="2">Uncharacterized protein</fullName>
    </submittedName>
</protein>